<protein>
    <submittedName>
        <fullName evidence="4">DUF324 domain-containing protein</fullName>
    </submittedName>
</protein>
<name>A0A1W1DY46_9ZZZZ</name>
<feature type="domain" description="CRISPR type III-associated protein" evidence="3">
    <location>
        <begin position="41"/>
        <end position="99"/>
    </location>
</feature>
<feature type="coiled-coil region" evidence="2">
    <location>
        <begin position="588"/>
        <end position="618"/>
    </location>
</feature>
<dbReference type="InterPro" id="IPR023825">
    <property type="entry name" value="CRISPR-assoc_RAMP_BGP1436"/>
</dbReference>
<dbReference type="AlphaFoldDB" id="A0A1W1DY46"/>
<dbReference type="Pfam" id="PF03787">
    <property type="entry name" value="RAMPs"/>
    <property type="match status" value="1"/>
</dbReference>
<reference evidence="4" key="1">
    <citation type="submission" date="2016-10" db="EMBL/GenBank/DDBJ databases">
        <authorList>
            <person name="de Groot N.N."/>
        </authorList>
    </citation>
    <scope>NUCLEOTIDE SEQUENCE</scope>
</reference>
<evidence type="ECO:0000256" key="1">
    <source>
        <dbReference type="ARBA" id="ARBA00023118"/>
    </source>
</evidence>
<accession>A0A1W1DY46</accession>
<sequence>MPISSPYNFIPLSDTVHTPDWQGASQDVPLADGVSGTFDIEISTKSPTIVGDEKQDDAVNFFTTPDGKLAIPGSSIKGVIRSIVEVATASRITLDDNQFSQRDLLSTKYKQAMRNSKSGWLFWDDKEACWYISPTNESCQTIRYSETTNKNTKSTNTDVEETLEGDYALSIEQEEEAKDRYEIINKALPNNNRIGVNVEIKSGRYLVVSNKLEGSNKQREFLFTQPSDEKIKVSERVYADFILVMSQNQTEVGYEHWAYLKNNNKQGIPVFFQREGKQIKSFGLTRLYRLPYQYRIFDLLGEHNLPSDKLDFASLLFGDISNDNQTTRAIKGRVNFSLAIVKQGKQTYKFEEKHLILASPKPTFYPAYLKQNQANKLNSYHDKNAKIGGFKKYLPHRKIKTSNNQDNTEVATKANVLMNEVTFTTKIRLHNINQIELGALLWALTFGELNENNPYFHSFGMAKPLGYGRCKIKFNISKLQIDNRLSIQEYLNKFYLYLMANNIFNENISTLKACHKLCAAEDEEKLKYLILSVKPKKDEFTTAKKEKQSLNVINSDDEKEWLNTIEKGLQEQLSIYLQEIKDKEMALIKIKEEEQKAIEDKKLEAQIEKSKIVEAERMNNRKPVEILIEDTLEGSLNKSALQELKDNHNLYTNLSDDDQKYLVERIKENEYYKALQGTARKKLRTKLPELPWR</sequence>
<evidence type="ECO:0000259" key="3">
    <source>
        <dbReference type="Pfam" id="PF03787"/>
    </source>
</evidence>
<dbReference type="GO" id="GO:0051607">
    <property type="term" value="P:defense response to virus"/>
    <property type="evidence" value="ECO:0007669"/>
    <property type="project" value="UniProtKB-KW"/>
</dbReference>
<dbReference type="InterPro" id="IPR005537">
    <property type="entry name" value="RAMP_III_fam"/>
</dbReference>
<evidence type="ECO:0000313" key="4">
    <source>
        <dbReference type="EMBL" id="SFV86518.1"/>
    </source>
</evidence>
<organism evidence="4">
    <name type="scientific">hydrothermal vent metagenome</name>
    <dbReference type="NCBI Taxonomy" id="652676"/>
    <lineage>
        <taxon>unclassified sequences</taxon>
        <taxon>metagenomes</taxon>
        <taxon>ecological metagenomes</taxon>
    </lineage>
</organism>
<gene>
    <name evidence="4" type="ORF">MNB_SUP05-SYMBIONT-4-431</name>
</gene>
<dbReference type="NCBIfam" id="TIGR03986">
    <property type="entry name" value="TIGR03986 family CRISPR-associated RAMP protein"/>
    <property type="match status" value="1"/>
</dbReference>
<evidence type="ECO:0000256" key="2">
    <source>
        <dbReference type="SAM" id="Coils"/>
    </source>
</evidence>
<keyword evidence="1" id="KW-0051">Antiviral defense</keyword>
<proteinExistence type="predicted"/>
<dbReference type="EMBL" id="FPHY01000085">
    <property type="protein sequence ID" value="SFV86518.1"/>
    <property type="molecule type" value="Genomic_DNA"/>
</dbReference>
<keyword evidence="2" id="KW-0175">Coiled coil</keyword>
<dbReference type="CDD" id="cd09726">
    <property type="entry name" value="RAMP_I_III"/>
    <property type="match status" value="1"/>
</dbReference>